<proteinExistence type="inferred from homology"/>
<dbReference type="Gene3D" id="3.40.50.300">
    <property type="entry name" value="P-loop containing nucleotide triphosphate hydrolases"/>
    <property type="match status" value="1"/>
</dbReference>
<evidence type="ECO:0000256" key="2">
    <source>
        <dbReference type="ARBA" id="ARBA00005504"/>
    </source>
</evidence>
<dbReference type="PRINTS" id="PR00091">
    <property type="entry name" value="NITROGNASEII"/>
</dbReference>
<dbReference type="SUPFAM" id="SSF53807">
    <property type="entry name" value="Helical backbone' metal receptor"/>
    <property type="match status" value="1"/>
</dbReference>
<dbReference type="Proteomes" id="UP000006565">
    <property type="component" value="Chromosome"/>
</dbReference>
<gene>
    <name evidence="11" type="ordered locus">Mpet_2237</name>
</gene>
<evidence type="ECO:0000313" key="11">
    <source>
        <dbReference type="EMBL" id="ADN36985.1"/>
    </source>
</evidence>
<feature type="compositionally biased region" description="Polar residues" evidence="9">
    <location>
        <begin position="305"/>
        <end position="316"/>
    </location>
</feature>
<dbReference type="Gene3D" id="3.40.50.1980">
    <property type="entry name" value="Nitrogenase molybdenum iron protein domain"/>
    <property type="match status" value="1"/>
</dbReference>
<dbReference type="GO" id="GO:0046872">
    <property type="term" value="F:metal ion binding"/>
    <property type="evidence" value="ECO:0007669"/>
    <property type="project" value="UniProtKB-KW"/>
</dbReference>
<dbReference type="eggNOG" id="arCOG00598">
    <property type="taxonomic scope" value="Archaea"/>
</dbReference>
<dbReference type="InterPro" id="IPR030655">
    <property type="entry name" value="NifH/chlL_CS"/>
</dbReference>
<dbReference type="EMBL" id="CP002117">
    <property type="protein sequence ID" value="ADN36985.1"/>
    <property type="molecule type" value="Genomic_DNA"/>
</dbReference>
<evidence type="ECO:0000256" key="3">
    <source>
        <dbReference type="ARBA" id="ARBA00022723"/>
    </source>
</evidence>
<dbReference type="InterPro" id="IPR027417">
    <property type="entry name" value="P-loop_NTPase"/>
</dbReference>
<feature type="compositionally biased region" description="Basic and acidic residues" evidence="9">
    <location>
        <begin position="323"/>
        <end position="333"/>
    </location>
</feature>
<dbReference type="PANTHER" id="PTHR42864:SF2">
    <property type="entry name" value="LIGHT-INDEPENDENT PROTOCHLOROPHYLLIDE REDUCTASE IRON-SULFUR ATP-BINDING PROTEIN"/>
    <property type="match status" value="1"/>
</dbReference>
<evidence type="ECO:0000256" key="7">
    <source>
        <dbReference type="ARBA" id="ARBA00023014"/>
    </source>
</evidence>
<dbReference type="eggNOG" id="arCOG00590">
    <property type="taxonomic scope" value="Archaea"/>
</dbReference>
<keyword evidence="6 8" id="KW-0408">Iron</keyword>
<dbReference type="PANTHER" id="PTHR42864">
    <property type="entry name" value="LIGHT-INDEPENDENT PROTOCHLOROPHYLLIDE REDUCTASE IRON-SULFUR ATP-BINDING PROTEIN"/>
    <property type="match status" value="1"/>
</dbReference>
<dbReference type="RefSeq" id="WP_013330162.1">
    <property type="nucleotide sequence ID" value="NC_014507.1"/>
</dbReference>
<dbReference type="InterPro" id="IPR000510">
    <property type="entry name" value="Nase/OxRdtase_comp1"/>
</dbReference>
<keyword evidence="7 8" id="KW-0411">Iron-sulfur</keyword>
<keyword evidence="8 11" id="KW-0560">Oxidoreductase</keyword>
<keyword evidence="3 8" id="KW-0479">Metal-binding</keyword>
<accession>E1RKP6</accession>
<keyword evidence="12" id="KW-1185">Reference proteome</keyword>
<dbReference type="GO" id="GO:0005524">
    <property type="term" value="F:ATP binding"/>
    <property type="evidence" value="ECO:0007669"/>
    <property type="project" value="UniProtKB-KW"/>
</dbReference>
<dbReference type="PROSITE" id="PS51026">
    <property type="entry name" value="NIFH_FRXC_3"/>
    <property type="match status" value="1"/>
</dbReference>
<keyword evidence="8" id="KW-0004">4Fe-4S</keyword>
<organism evidence="11 12">
    <name type="scientific">Methanolacinia petrolearia (strain DSM 11571 / OCM 486 / SEBR 4847)</name>
    <name type="common">Methanoplanus petrolearius</name>
    <dbReference type="NCBI Taxonomy" id="679926"/>
    <lineage>
        <taxon>Archaea</taxon>
        <taxon>Methanobacteriati</taxon>
        <taxon>Methanobacteriota</taxon>
        <taxon>Stenosarchaea group</taxon>
        <taxon>Methanomicrobia</taxon>
        <taxon>Methanomicrobiales</taxon>
        <taxon>Methanomicrobiaceae</taxon>
        <taxon>Methanolacinia</taxon>
    </lineage>
</organism>
<name>E1RKP6_METP4</name>
<dbReference type="PROSITE" id="PS00692">
    <property type="entry name" value="NIFH_FRXC_2"/>
    <property type="match status" value="1"/>
</dbReference>
<evidence type="ECO:0000256" key="8">
    <source>
        <dbReference type="RuleBase" id="RU003688"/>
    </source>
</evidence>
<evidence type="ECO:0000313" key="12">
    <source>
        <dbReference type="Proteomes" id="UP000006565"/>
    </source>
</evidence>
<dbReference type="PROSITE" id="PS00746">
    <property type="entry name" value="NIFH_FRXC_1"/>
    <property type="match status" value="1"/>
</dbReference>
<evidence type="ECO:0000259" key="10">
    <source>
        <dbReference type="Pfam" id="PF00148"/>
    </source>
</evidence>
<evidence type="ECO:0000256" key="5">
    <source>
        <dbReference type="ARBA" id="ARBA00022840"/>
    </source>
</evidence>
<reference evidence="11 12" key="1">
    <citation type="journal article" date="2010" name="Stand. Genomic Sci.">
        <title>Complete genome sequence of Methanoplanus petrolearius type strain (SEBR 4847).</title>
        <authorList>
            <person name="Brambilla E."/>
            <person name="Djao O.D."/>
            <person name="Daligault H."/>
            <person name="Lapidus A."/>
            <person name="Lucas S."/>
            <person name="Hammon N."/>
            <person name="Nolan M."/>
            <person name="Tice H."/>
            <person name="Cheng J.F."/>
            <person name="Han C."/>
            <person name="Tapia R."/>
            <person name="Goodwin L."/>
            <person name="Pitluck S."/>
            <person name="Liolios K."/>
            <person name="Ivanova N."/>
            <person name="Mavromatis K."/>
            <person name="Mikhailova N."/>
            <person name="Pati A."/>
            <person name="Chen A."/>
            <person name="Palaniappan K."/>
            <person name="Land M."/>
            <person name="Hauser L."/>
            <person name="Chang Y.J."/>
            <person name="Jeffries C.D."/>
            <person name="Rohde M."/>
            <person name="Spring S."/>
            <person name="Sikorski J."/>
            <person name="Goker M."/>
            <person name="Woyke T."/>
            <person name="Bristow J."/>
            <person name="Eisen J.A."/>
            <person name="Markowitz V."/>
            <person name="Hugenholtz P."/>
            <person name="Kyrpides N.C."/>
            <person name="Klenk H.P."/>
        </authorList>
    </citation>
    <scope>NUCLEOTIDE SEQUENCE [LARGE SCALE GENOMIC DNA]</scope>
    <source>
        <strain evidence="12">DSM 11571 / OCM 486 / SEBR 4847</strain>
    </source>
</reference>
<protein>
    <submittedName>
        <fullName evidence="11">Nitrogenase</fullName>
        <ecNumber evidence="11">1.18.6.1</ecNumber>
    </submittedName>
</protein>
<dbReference type="InterPro" id="IPR000392">
    <property type="entry name" value="NifH/frxC"/>
</dbReference>
<sequence>MFRHYCSYSKEAAAIKIAVYGKGGIGKSTISANISAALSLNGNRILQVGCDPKHDSTRLLLGGRVPETVLDYIREVAPEQRSLDDIVFCGFGNVACVEAGGPEPGVGCAGRGIITTFGLLESLGLGRIDFDYEIYDVLGDVVCGGFAVPIRKEYAETIYLVTSGEFMAIYAANNILRGIKNFGDSPERVAGIIYNSRNLKDEDERIRAFAEAVKLPVVARIPRSDLFASAEKEGKTVIEAYPDSQEAEIFREIAANISGIRPAGGGRLHGALPLDDETLEAVVLGVRKKDIHKKRTHQKSEPAKATTQNASPTPSSAHCPFRPGEKCSTDVSDKKTDASVNSRTKYPLHGCAFAGAACVTAQIMDAYTILHGPKSCAHMMWGIIENSLLRMNRLYDFSTDFDITKRTGTTNMDDEDFIFGGEAKLRAEIGKAIDNGWKHIFIITACPPGIIGDDTSLVAEEMMKQHPGTTIEPIPVDGNIDGDFSQGYIRTFGIIARYIDRSGGGRKENSVNIIGEKSLATNEEYDFGSIKDLLDAIGISVNTRFITRTDIASIRNLDNACMNLPAHGDFTSAMISEIVAGNSSLPFLNMPFPTGFGETSAWLTKIAEFFGKTKKAEELIESEEKIYRKKISGLKVSTKGKKLLVSTYSRNIDWIIELACDLGMEIVRIGLMHSPEKEPLRTRYEDLPVRDDYDPEIRREEIGLLSPDLVLLDRPAPGQGEYVRYDTIPYSAGFGFQAGLFWAERWSRVMKLPPAEEWRYDGEDVC</sequence>
<dbReference type="HOGENOM" id="CLU_378090_0_0_2"/>
<dbReference type="Pfam" id="PF00142">
    <property type="entry name" value="Fer4_NifH"/>
    <property type="match status" value="1"/>
</dbReference>
<feature type="region of interest" description="Disordered" evidence="9">
    <location>
        <begin position="291"/>
        <end position="333"/>
    </location>
</feature>
<dbReference type="GO" id="GO:0016163">
    <property type="term" value="F:nitrogenase activity"/>
    <property type="evidence" value="ECO:0007669"/>
    <property type="project" value="UniProtKB-EC"/>
</dbReference>
<evidence type="ECO:0000256" key="6">
    <source>
        <dbReference type="ARBA" id="ARBA00023004"/>
    </source>
</evidence>
<keyword evidence="5 8" id="KW-0067">ATP-binding</keyword>
<dbReference type="CDD" id="cd02040">
    <property type="entry name" value="NifH"/>
    <property type="match status" value="1"/>
</dbReference>
<evidence type="ECO:0000256" key="9">
    <source>
        <dbReference type="SAM" id="MobiDB-lite"/>
    </source>
</evidence>
<evidence type="ECO:0000256" key="1">
    <source>
        <dbReference type="ARBA" id="ARBA00001966"/>
    </source>
</evidence>
<dbReference type="OrthoDB" id="53358at2157"/>
<dbReference type="EC" id="1.18.6.1" evidence="11"/>
<dbReference type="Pfam" id="PF00148">
    <property type="entry name" value="Oxidored_nitro"/>
    <property type="match status" value="1"/>
</dbReference>
<keyword evidence="4 8" id="KW-0547">Nucleotide-binding</keyword>
<comment type="cofactor">
    <cofactor evidence="1">
        <name>[4Fe-4S] cluster</name>
        <dbReference type="ChEBI" id="CHEBI:49883"/>
    </cofactor>
</comment>
<dbReference type="GeneID" id="9744722"/>
<evidence type="ECO:0000256" key="4">
    <source>
        <dbReference type="ARBA" id="ARBA00022741"/>
    </source>
</evidence>
<feature type="domain" description="Nitrogenase/oxidoreductase component 1" evidence="10">
    <location>
        <begin position="351"/>
        <end position="711"/>
    </location>
</feature>
<dbReference type="GO" id="GO:0051539">
    <property type="term" value="F:4 iron, 4 sulfur cluster binding"/>
    <property type="evidence" value="ECO:0007669"/>
    <property type="project" value="UniProtKB-KW"/>
</dbReference>
<dbReference type="SUPFAM" id="SSF52540">
    <property type="entry name" value="P-loop containing nucleoside triphosphate hydrolases"/>
    <property type="match status" value="1"/>
</dbReference>
<dbReference type="KEGG" id="mpi:Mpet_2237"/>
<dbReference type="Gene3D" id="3.40.50.12380">
    <property type="entry name" value="Nitrogenase MoFe cofactor biosynthesis protein NifE, C-terminal"/>
    <property type="match status" value="1"/>
</dbReference>
<comment type="similarity">
    <text evidence="2 8">Belongs to the NifH/BchL/ChlL family.</text>
</comment>
<dbReference type="STRING" id="679926.Mpet_2237"/>
<dbReference type="AlphaFoldDB" id="E1RKP6"/>